<keyword evidence="7" id="KW-0547">Nucleotide-binding</keyword>
<evidence type="ECO:0000313" key="20">
    <source>
        <dbReference type="Proteomes" id="UP001208651"/>
    </source>
</evidence>
<dbReference type="AlphaFoldDB" id="A0AAW5RW69"/>
<feature type="transmembrane region" description="Helical" evidence="15">
    <location>
        <begin position="422"/>
        <end position="442"/>
    </location>
</feature>
<evidence type="ECO:0000259" key="17">
    <source>
        <dbReference type="Pfam" id="PF13614"/>
    </source>
</evidence>
<dbReference type="InterPro" id="IPR005702">
    <property type="entry name" value="Wzc-like_C"/>
</dbReference>
<reference evidence="19" key="1">
    <citation type="submission" date="2022-01" db="EMBL/GenBank/DDBJ databases">
        <title>Comparison of Fish pathogen Aeromonas spp.</title>
        <authorList>
            <person name="Dubey S."/>
            <person name="Sorum H."/>
            <person name="Munangandu H.M."/>
        </authorList>
    </citation>
    <scope>NUCLEOTIDE SEQUENCE</scope>
    <source>
        <strain evidence="19">SD/21-15</strain>
    </source>
</reference>
<keyword evidence="8" id="KW-0418">Kinase</keyword>
<gene>
    <name evidence="19" type="ORF">LZT28_21955</name>
</gene>
<comment type="catalytic activity">
    <reaction evidence="13">
        <text>L-tyrosyl-[protein] + ATP = O-phospho-L-tyrosyl-[protein] + ADP + H(+)</text>
        <dbReference type="Rhea" id="RHEA:10596"/>
        <dbReference type="Rhea" id="RHEA-COMP:10136"/>
        <dbReference type="Rhea" id="RHEA-COMP:20101"/>
        <dbReference type="ChEBI" id="CHEBI:15378"/>
        <dbReference type="ChEBI" id="CHEBI:30616"/>
        <dbReference type="ChEBI" id="CHEBI:46858"/>
        <dbReference type="ChEBI" id="CHEBI:61978"/>
        <dbReference type="ChEBI" id="CHEBI:456216"/>
    </reaction>
</comment>
<evidence type="ECO:0000256" key="2">
    <source>
        <dbReference type="ARBA" id="ARBA00008883"/>
    </source>
</evidence>
<dbReference type="RefSeq" id="WP_263686650.1">
    <property type="nucleotide sequence ID" value="NZ_JAJVCY010000088.1"/>
</dbReference>
<sequence length="721" mass="80335">MSNRPHSSRPNEDEIDLHKLLGILIDGRWWIIGCTTLFLLISIFYTMMAMPIYKASALLQVERKASGSALLGDMANILGTEQSDSLAEIELLTSRMVIGKTVDDLHLDNHVSPVFFPVVGRGISQLLGKSMPELVLERFDVPGQLIDTPFLLTVTDNSHFTITINGFVLEGMPGQVIAHNGIRILISSLRADVGQQFILSKRTKLDVVSELQKALQVSEKGKNSGILLLTLEGENKENIRRVLDSISNNYLMQNVKRRSEEAEKSLDFLTENMPKLSEDLERAENELNTYRQKNESVDLSLEAKSALETMVDIEKQLNELTFREVEMQQRYTRQHPAYVALLEQRQTLLNTKKAINESIKKLPQVQQGILRLTRDVNVGQEIFVQLLNKLQELKVMKAGTIGNVRIIDVAAVESQPVKPKKALIVVLGVIAGAILAVGFVLLRATFHRGVENSEQLEELGVSVYATIPTSPQQLEITKILQRRKNLSLTESLLASKNPADLAIESLRNLRTTIHFAMLEAKNNILLISGSGPEIGKSFISANFSAILAMGGKKVLLIDADLRRGKLNKIFSHERNNGLSAYLSGQLSLEALVVPTGFESMDVISTGIYPPNPAELLMLPRFKELLEWATQHYDFVVIDSSPILAVTDAAIIGQHVGTTLLIARYAKTTATEVDVSIRRFEQSGVNIKGVLLNGIEKRSGNYYRYNYIYDYRKDKSVPTPTK</sequence>
<name>A0AAW5RW69_AERME</name>
<evidence type="ECO:0000256" key="9">
    <source>
        <dbReference type="ARBA" id="ARBA00022840"/>
    </source>
</evidence>
<keyword evidence="10 15" id="KW-1133">Transmembrane helix</keyword>
<evidence type="ECO:0000256" key="13">
    <source>
        <dbReference type="ARBA" id="ARBA00053015"/>
    </source>
</evidence>
<dbReference type="EC" id="2.7.10.2" evidence="19"/>
<evidence type="ECO:0000256" key="15">
    <source>
        <dbReference type="SAM" id="Phobius"/>
    </source>
</evidence>
<keyword evidence="14" id="KW-0175">Coiled coil</keyword>
<keyword evidence="5 19" id="KW-0808">Transferase</keyword>
<accession>A0AAW5RW69</accession>
<proteinExistence type="inferred from homology"/>
<dbReference type="GO" id="GO:0042802">
    <property type="term" value="F:identical protein binding"/>
    <property type="evidence" value="ECO:0007669"/>
    <property type="project" value="UniProtKB-ARBA"/>
</dbReference>
<evidence type="ECO:0000313" key="19">
    <source>
        <dbReference type="EMBL" id="MCV3290849.1"/>
    </source>
</evidence>
<evidence type="ECO:0000256" key="7">
    <source>
        <dbReference type="ARBA" id="ARBA00022741"/>
    </source>
</evidence>
<evidence type="ECO:0000256" key="6">
    <source>
        <dbReference type="ARBA" id="ARBA00022692"/>
    </source>
</evidence>
<keyword evidence="3" id="KW-1003">Cell membrane</keyword>
<evidence type="ECO:0000256" key="5">
    <source>
        <dbReference type="ARBA" id="ARBA00022679"/>
    </source>
</evidence>
<evidence type="ECO:0000256" key="8">
    <source>
        <dbReference type="ARBA" id="ARBA00022777"/>
    </source>
</evidence>
<dbReference type="Pfam" id="PF02706">
    <property type="entry name" value="Wzz"/>
    <property type="match status" value="1"/>
</dbReference>
<evidence type="ECO:0000256" key="4">
    <source>
        <dbReference type="ARBA" id="ARBA00022519"/>
    </source>
</evidence>
<dbReference type="GO" id="GO:0004715">
    <property type="term" value="F:non-membrane spanning protein tyrosine kinase activity"/>
    <property type="evidence" value="ECO:0007669"/>
    <property type="project" value="UniProtKB-EC"/>
</dbReference>
<dbReference type="Proteomes" id="UP001208651">
    <property type="component" value="Unassembled WGS sequence"/>
</dbReference>
<dbReference type="PANTHER" id="PTHR32309:SF32">
    <property type="entry name" value="TYROSINE-PROTEIN KINASE ETK-RELATED"/>
    <property type="match status" value="1"/>
</dbReference>
<dbReference type="GO" id="GO:0005524">
    <property type="term" value="F:ATP binding"/>
    <property type="evidence" value="ECO:0007669"/>
    <property type="project" value="UniProtKB-KW"/>
</dbReference>
<comment type="similarity">
    <text evidence="2">Belongs to the etk/wzc family.</text>
</comment>
<evidence type="ECO:0000256" key="12">
    <source>
        <dbReference type="ARBA" id="ARBA00023137"/>
    </source>
</evidence>
<protein>
    <submittedName>
        <fullName evidence="19">Polysaccharide biosynthesis tyrosine autokinase</fullName>
        <ecNumber evidence="19">2.7.10.2</ecNumber>
    </submittedName>
</protein>
<feature type="domain" description="Polysaccharide chain length determinant N-terminal" evidence="16">
    <location>
        <begin position="13"/>
        <end position="105"/>
    </location>
</feature>
<dbReference type="InterPro" id="IPR003856">
    <property type="entry name" value="LPS_length_determ_N"/>
</dbReference>
<evidence type="ECO:0000256" key="1">
    <source>
        <dbReference type="ARBA" id="ARBA00004429"/>
    </source>
</evidence>
<feature type="domain" description="Tyrosine-protein kinase G-rich" evidence="18">
    <location>
        <begin position="365"/>
        <end position="444"/>
    </location>
</feature>
<evidence type="ECO:0000259" key="18">
    <source>
        <dbReference type="Pfam" id="PF13807"/>
    </source>
</evidence>
<keyword evidence="4" id="KW-0997">Cell inner membrane</keyword>
<dbReference type="EMBL" id="JAJVCY010000088">
    <property type="protein sequence ID" value="MCV3290849.1"/>
    <property type="molecule type" value="Genomic_DNA"/>
</dbReference>
<evidence type="ECO:0000256" key="3">
    <source>
        <dbReference type="ARBA" id="ARBA00022475"/>
    </source>
</evidence>
<comment type="subcellular location">
    <subcellularLocation>
        <location evidence="1">Cell inner membrane</location>
        <topology evidence="1">Multi-pass membrane protein</topology>
    </subcellularLocation>
</comment>
<feature type="domain" description="AAA" evidence="17">
    <location>
        <begin position="534"/>
        <end position="647"/>
    </location>
</feature>
<keyword evidence="12" id="KW-0829">Tyrosine-protein kinase</keyword>
<dbReference type="PANTHER" id="PTHR32309">
    <property type="entry name" value="TYROSINE-PROTEIN KINASE"/>
    <property type="match status" value="1"/>
</dbReference>
<dbReference type="SUPFAM" id="SSF52540">
    <property type="entry name" value="P-loop containing nucleoside triphosphate hydrolases"/>
    <property type="match status" value="1"/>
</dbReference>
<keyword evidence="11 15" id="KW-0472">Membrane</keyword>
<dbReference type="CDD" id="cd05387">
    <property type="entry name" value="BY-kinase"/>
    <property type="match status" value="1"/>
</dbReference>
<dbReference type="FunFam" id="3.40.50.300:FF:000527">
    <property type="entry name" value="Tyrosine-protein kinase etk"/>
    <property type="match status" value="1"/>
</dbReference>
<dbReference type="NCBIfam" id="TIGR01007">
    <property type="entry name" value="eps_fam"/>
    <property type="match status" value="1"/>
</dbReference>
<comment type="caution">
    <text evidence="19">The sequence shown here is derived from an EMBL/GenBank/DDBJ whole genome shotgun (WGS) entry which is preliminary data.</text>
</comment>
<keyword evidence="6 15" id="KW-0812">Transmembrane</keyword>
<evidence type="ECO:0000259" key="16">
    <source>
        <dbReference type="Pfam" id="PF02706"/>
    </source>
</evidence>
<keyword evidence="9" id="KW-0067">ATP-binding</keyword>
<dbReference type="InterPro" id="IPR027417">
    <property type="entry name" value="P-loop_NTPase"/>
</dbReference>
<feature type="transmembrane region" description="Helical" evidence="15">
    <location>
        <begin position="29"/>
        <end position="53"/>
    </location>
</feature>
<dbReference type="Pfam" id="PF13807">
    <property type="entry name" value="GNVR"/>
    <property type="match status" value="1"/>
</dbReference>
<dbReference type="InterPro" id="IPR050445">
    <property type="entry name" value="Bact_polysacc_biosynth/exp"/>
</dbReference>
<dbReference type="Pfam" id="PF13614">
    <property type="entry name" value="AAA_31"/>
    <property type="match status" value="1"/>
</dbReference>
<feature type="coiled-coil region" evidence="14">
    <location>
        <begin position="252"/>
        <end position="300"/>
    </location>
</feature>
<evidence type="ECO:0000256" key="14">
    <source>
        <dbReference type="SAM" id="Coils"/>
    </source>
</evidence>
<organism evidence="19 20">
    <name type="scientific">Aeromonas media</name>
    <dbReference type="NCBI Taxonomy" id="651"/>
    <lineage>
        <taxon>Bacteria</taxon>
        <taxon>Pseudomonadati</taxon>
        <taxon>Pseudomonadota</taxon>
        <taxon>Gammaproteobacteria</taxon>
        <taxon>Aeromonadales</taxon>
        <taxon>Aeromonadaceae</taxon>
        <taxon>Aeromonas</taxon>
    </lineage>
</organism>
<dbReference type="InterPro" id="IPR032807">
    <property type="entry name" value="GNVR"/>
</dbReference>
<dbReference type="Pfam" id="PF23607">
    <property type="entry name" value="WZC_N"/>
    <property type="match status" value="1"/>
</dbReference>
<evidence type="ECO:0000256" key="11">
    <source>
        <dbReference type="ARBA" id="ARBA00023136"/>
    </source>
</evidence>
<evidence type="ECO:0000256" key="10">
    <source>
        <dbReference type="ARBA" id="ARBA00022989"/>
    </source>
</evidence>
<dbReference type="GO" id="GO:0005886">
    <property type="term" value="C:plasma membrane"/>
    <property type="evidence" value="ECO:0007669"/>
    <property type="project" value="UniProtKB-SubCell"/>
</dbReference>
<dbReference type="InterPro" id="IPR025669">
    <property type="entry name" value="AAA_dom"/>
</dbReference>
<dbReference type="Gene3D" id="3.40.50.300">
    <property type="entry name" value="P-loop containing nucleotide triphosphate hydrolases"/>
    <property type="match status" value="1"/>
</dbReference>